<feature type="region of interest" description="Disordered" evidence="1">
    <location>
        <begin position="1"/>
        <end position="24"/>
    </location>
</feature>
<evidence type="ECO:0000313" key="2">
    <source>
        <dbReference type="EMBL" id="RSH93517.1"/>
    </source>
</evidence>
<dbReference type="EMBL" id="RSCD01000004">
    <property type="protein sequence ID" value="RSH93517.1"/>
    <property type="molecule type" value="Genomic_DNA"/>
</dbReference>
<reference evidence="2 3" key="1">
    <citation type="submission" date="2018-11" db="EMBL/GenBank/DDBJ databases">
        <title>Genome sequence of Saitozyma podzolica DSM 27192.</title>
        <authorList>
            <person name="Aliyu H."/>
            <person name="Gorte O."/>
            <person name="Ochsenreither K."/>
        </authorList>
    </citation>
    <scope>NUCLEOTIDE SEQUENCE [LARGE SCALE GENOMIC DNA]</scope>
    <source>
        <strain evidence="2 3">DSM 27192</strain>
    </source>
</reference>
<keyword evidence="3" id="KW-1185">Reference proteome</keyword>
<feature type="compositionally biased region" description="Polar residues" evidence="1">
    <location>
        <begin position="1"/>
        <end position="13"/>
    </location>
</feature>
<proteinExistence type="predicted"/>
<name>A0A427YR21_9TREE</name>
<dbReference type="Proteomes" id="UP000279259">
    <property type="component" value="Unassembled WGS sequence"/>
</dbReference>
<accession>A0A427YR21</accession>
<sequence>MSSRSNYYAQYPNQRPHGILPSSLYPTISPSPAPTLSLLPLPLPSPSPSFPYHASSWPIPVPVHVPSSSPRERPQHRSKRNLSITVPPPPRLATLQAYQPLDSSLGLSHSSVYLRSPFVLQGTVSPSRPIPYLAITPASEEENFGVAYDGIPREWEWEWGRAGEGDR</sequence>
<protein>
    <submittedName>
        <fullName evidence="2">Uncharacterized protein</fullName>
    </submittedName>
</protein>
<dbReference type="OrthoDB" id="10484287at2759"/>
<comment type="caution">
    <text evidence="2">The sequence shown here is derived from an EMBL/GenBank/DDBJ whole genome shotgun (WGS) entry which is preliminary data.</text>
</comment>
<gene>
    <name evidence="2" type="ORF">EHS25_007873</name>
</gene>
<organism evidence="2 3">
    <name type="scientific">Saitozyma podzolica</name>
    <dbReference type="NCBI Taxonomy" id="1890683"/>
    <lineage>
        <taxon>Eukaryota</taxon>
        <taxon>Fungi</taxon>
        <taxon>Dikarya</taxon>
        <taxon>Basidiomycota</taxon>
        <taxon>Agaricomycotina</taxon>
        <taxon>Tremellomycetes</taxon>
        <taxon>Tremellales</taxon>
        <taxon>Trimorphomycetaceae</taxon>
        <taxon>Saitozyma</taxon>
    </lineage>
</organism>
<evidence type="ECO:0000256" key="1">
    <source>
        <dbReference type="SAM" id="MobiDB-lite"/>
    </source>
</evidence>
<feature type="region of interest" description="Disordered" evidence="1">
    <location>
        <begin position="63"/>
        <end position="90"/>
    </location>
</feature>
<dbReference type="AlphaFoldDB" id="A0A427YR21"/>
<evidence type="ECO:0000313" key="3">
    <source>
        <dbReference type="Proteomes" id="UP000279259"/>
    </source>
</evidence>